<dbReference type="Proteomes" id="UP000238390">
    <property type="component" value="Chromosome"/>
</dbReference>
<reference evidence="1 2" key="1">
    <citation type="submission" date="2018-02" db="EMBL/GenBank/DDBJ databases">
        <title>FDA/CDC Antimicrobial Resistant Isolate Bank Genome Sequencing.</title>
        <authorList>
            <person name="Benahmed F.H."/>
            <person name="Lutgring J.D."/>
            <person name="Yoo B."/>
            <person name="Machado M."/>
            <person name="Brown A."/>
            <person name="McAllister G."/>
            <person name="Perry A."/>
            <person name="Halpin A.L."/>
            <person name="Vavikolanu K."/>
            <person name="Ott S."/>
            <person name="Zhao X."/>
            <person name="Tallon L.J."/>
            <person name="Sadzewicz L."/>
            <person name="Aluvathingal J."/>
            <person name="Nadendla S."/>
            <person name="Voskania-kordi A."/>
            <person name="Simonyan V."/>
            <person name="Patel J."/>
            <person name="Shawar R.M."/>
        </authorList>
    </citation>
    <scope>NUCLEOTIDE SEQUENCE [LARGE SCALE GENOMIC DNA]</scope>
    <source>
        <strain evidence="1 2">AR_0356</strain>
    </source>
</reference>
<name>A0A2R3IMM8_9PSED</name>
<accession>A0A2R3IMM8</accession>
<evidence type="ECO:0000313" key="2">
    <source>
        <dbReference type="Proteomes" id="UP000238390"/>
    </source>
</evidence>
<protein>
    <submittedName>
        <fullName evidence="1">Phosphoribosylaminoimidazole synthetase</fullName>
    </submittedName>
</protein>
<gene>
    <name evidence="1" type="ORF">CSB93_5773</name>
</gene>
<proteinExistence type="predicted"/>
<sequence>MLAAHKSRPIGVIRRSAGRPGVQRCLPVLKARDFIRLATQRPSRLPLGGLLFKV</sequence>
<evidence type="ECO:0000313" key="1">
    <source>
        <dbReference type="EMBL" id="AVK02867.1"/>
    </source>
</evidence>
<dbReference type="EMBL" id="CP027169">
    <property type="protein sequence ID" value="AVK02867.1"/>
    <property type="molecule type" value="Genomic_DNA"/>
</dbReference>
<keyword evidence="2" id="KW-1185">Reference proteome</keyword>
<dbReference type="AlphaFoldDB" id="A0A2R3IMM8"/>
<organism evidence="1 2">
    <name type="scientific">Pseudomonas paraeruginosa</name>
    <dbReference type="NCBI Taxonomy" id="2994495"/>
    <lineage>
        <taxon>Bacteria</taxon>
        <taxon>Pseudomonadati</taxon>
        <taxon>Pseudomonadota</taxon>
        <taxon>Gammaproteobacteria</taxon>
        <taxon>Pseudomonadales</taxon>
        <taxon>Pseudomonadaceae</taxon>
        <taxon>Pseudomonas</taxon>
    </lineage>
</organism>